<feature type="repeat" description="WD" evidence="3">
    <location>
        <begin position="110"/>
        <end position="152"/>
    </location>
</feature>
<name>A0AAF5PSW3_WUCBA</name>
<feature type="domain" description="MABP1/WDR62 second WD40" evidence="5">
    <location>
        <begin position="360"/>
        <end position="698"/>
    </location>
</feature>
<feature type="region of interest" description="Disordered" evidence="4">
    <location>
        <begin position="1419"/>
        <end position="1476"/>
    </location>
</feature>
<dbReference type="Gene3D" id="2.130.10.10">
    <property type="entry name" value="YVTN repeat-like/Quinoprotein amine dehydrogenase"/>
    <property type="match status" value="3"/>
</dbReference>
<evidence type="ECO:0000259" key="5">
    <source>
        <dbReference type="Pfam" id="PF24782"/>
    </source>
</evidence>
<dbReference type="InterPro" id="IPR052779">
    <property type="entry name" value="WDR62"/>
</dbReference>
<accession>A0AAF5PSW3</accession>
<evidence type="ECO:0000256" key="4">
    <source>
        <dbReference type="SAM" id="MobiDB-lite"/>
    </source>
</evidence>
<dbReference type="Pfam" id="PF24782">
    <property type="entry name" value="WD40_MABP1-WDR62_2nd"/>
    <property type="match status" value="1"/>
</dbReference>
<dbReference type="PANTHER" id="PTHR45589:SF1">
    <property type="entry name" value="WD REPEAT DOMAIN 62, ISOFORM G"/>
    <property type="match status" value="1"/>
</dbReference>
<protein>
    <recommendedName>
        <fullName evidence="5">MABP1/WDR62 second WD40 domain-containing protein</fullName>
    </recommendedName>
</protein>
<dbReference type="InterPro" id="IPR015943">
    <property type="entry name" value="WD40/YVTN_repeat-like_dom_sf"/>
</dbReference>
<dbReference type="PROSITE" id="PS50082">
    <property type="entry name" value="WD_REPEATS_2"/>
    <property type="match status" value="3"/>
</dbReference>
<reference evidence="6" key="1">
    <citation type="submission" date="2015-03" db="EMBL/GenBank/DDBJ databases">
        <title>Wuchereria bancrofti Genome Sequencing Papua New Guinea Strain.</title>
        <authorList>
            <person name="Small S.T."/>
            <person name="Serre D."/>
            <person name="Zimmerman P.A."/>
        </authorList>
    </citation>
    <scope>NUCLEOTIDE SEQUENCE [LARGE SCALE GENOMIC DNA]</scope>
    <source>
        <strain evidence="6">pt0022</strain>
    </source>
</reference>
<dbReference type="PROSITE" id="PS00678">
    <property type="entry name" value="WD_REPEATS_1"/>
    <property type="match status" value="1"/>
</dbReference>
<dbReference type="SMART" id="SM00320">
    <property type="entry name" value="WD40"/>
    <property type="match status" value="9"/>
</dbReference>
<keyword evidence="2" id="KW-0677">Repeat</keyword>
<feature type="region of interest" description="Disordered" evidence="4">
    <location>
        <begin position="834"/>
        <end position="853"/>
    </location>
</feature>
<evidence type="ECO:0000256" key="3">
    <source>
        <dbReference type="PROSITE-ProRule" id="PRU00221"/>
    </source>
</evidence>
<dbReference type="InterPro" id="IPR001680">
    <property type="entry name" value="WD40_rpt"/>
</dbReference>
<feature type="region of interest" description="Disordered" evidence="4">
    <location>
        <begin position="904"/>
        <end position="945"/>
    </location>
</feature>
<keyword evidence="1 3" id="KW-0853">WD repeat</keyword>
<dbReference type="GO" id="GO:0007099">
    <property type="term" value="P:centriole replication"/>
    <property type="evidence" value="ECO:0007669"/>
    <property type="project" value="TreeGrafter"/>
</dbReference>
<feature type="repeat" description="WD" evidence="3">
    <location>
        <begin position="377"/>
        <end position="392"/>
    </location>
</feature>
<dbReference type="SUPFAM" id="SSF50998">
    <property type="entry name" value="Quinoprotein alcohol dehydrogenase-like"/>
    <property type="match status" value="1"/>
</dbReference>
<reference evidence="7" key="3">
    <citation type="submission" date="2024-02" db="UniProtKB">
        <authorList>
            <consortium name="WormBaseParasite"/>
        </authorList>
    </citation>
    <scope>IDENTIFICATION</scope>
    <source>
        <strain evidence="7">pt0022</strain>
    </source>
</reference>
<proteinExistence type="predicted"/>
<evidence type="ECO:0000313" key="6">
    <source>
        <dbReference type="Proteomes" id="UP000093561"/>
    </source>
</evidence>
<evidence type="ECO:0000313" key="7">
    <source>
        <dbReference type="WBParaSite" id="mrna-Wban_05106"/>
    </source>
</evidence>
<dbReference type="InterPro" id="IPR019775">
    <property type="entry name" value="WD40_repeat_CS"/>
</dbReference>
<dbReference type="Proteomes" id="UP000093561">
    <property type="component" value="Unassembled WGS sequence"/>
</dbReference>
<dbReference type="PANTHER" id="PTHR45589">
    <property type="entry name" value="WD REPEAT DOMAIN 62, ISOFORM G"/>
    <property type="match status" value="1"/>
</dbReference>
<dbReference type="SUPFAM" id="SSF75011">
    <property type="entry name" value="3-carboxy-cis,cis-mucoante lactonizing enzyme"/>
    <property type="match status" value="1"/>
</dbReference>
<reference evidence="6" key="2">
    <citation type="journal article" date="2016" name="Mol. Ecol.">
        <title>Population genomics of the filarial nematode parasite Wuchereria bancrofti from mosquitoes.</title>
        <authorList>
            <person name="Small S.T."/>
            <person name="Reimer L.J."/>
            <person name="Tisch D.J."/>
            <person name="King C.L."/>
            <person name="Christensen B.M."/>
            <person name="Siba P.M."/>
            <person name="Kazura J.W."/>
            <person name="Serre D."/>
            <person name="Zimmerman P.A."/>
        </authorList>
    </citation>
    <scope>NUCLEOTIDE SEQUENCE</scope>
    <source>
        <strain evidence="6">pt0022</strain>
    </source>
</reference>
<sequence length="1705" mass="187409">MCISFASAPHMHMAKLERVLGCTAVSRSSVSVDDIKGIVAYPAGATVILYNPRNNAQAHLIGTTKNSITCLSFSLCGRYIATGEVFLNELIFWELYDAKGQFAFTQIVDIKHHQLGISCVRFTPNGHLVSVGNQHDRSIVVWDWRAQQKIAENRLTSKVNSIDVTEQGGCVTVGIRHVKFWHVTRKPESSKSIPLQGRSAILADQRNNTFLDVCCAPDNRTFSVTETSLLIEFHDKKLVSTYDLHSEVPRSIVLGIGELFIGFNNGFIRCLDIATMKHKFTFCKPHYLSCDVAEGVKQDALSPDSHPIGCRYPDVRALAYNRKTGMLTVVYSDRSIYTWQQTDKNILKISSQLFHVGPVISLEVYPSNFEWLPQSSIITGGADQTIRIWNVDHLLRSFDENKRTSLPYANVFSDDLKKVIFITNSDSQLNESPDEVFGASMSDTGNGVKSLKVSPDGKHLAAGSRDGNLSIYDLTVPTMEMIAFFEAHESDIMCMEYSDPQSARYLLATGSRDRMVHLFDPLNGYQPLASIDDHTSTVNSILFVEEAGNLQLISSAADRSIVIRKMVDSEPSLVTFSRTTHIKSQFGLNYVVLGADGMVAACQDRQLRTYSFQGKLVKQIKGAASDDGQLTKVRLDPSGTYAAAVCTNRNVYIIDIATGEFAAVLTGQSDNITDIAFSADCRRLYVVSYSGCIFVWRLSNFLVSKMMAVRKSQITRNTGANGVEKLCERSETPDSLLGSGSDAAGDEHMEYTRNVKLKDSESEFGSLSSIKIGDEDSDSCMGRKPTTVIINTPFSSVITDDNFELKRVTTEVVRRSTSGIMNDQLTSWDTASAANDFSDDEQTPTSTATGAGRSLGAMNFVQQQLGGNTTVGGGEDICTISSTPLNSRFAQLSGTTAAAVHSNGTGNGADSVKGRSIGSHGSSAIVAGSNGLTRKPRKKWDDVSLSPTRDTPIYVSSLISNSFDVPSTETHVFPSSMQPSSSKENMLNNFMTMNGNQMQYSPSSPERNIHKKIPNSVSEPGIAELQQHVSSSLNNTVRSTGESSEPYITPITVSPSMFSQSPSSAFNRSSVKRCSLTKRLKGIRSNESQTVWTPPLIGTRRSASNMHYTTVSGRTIPVTRRKSDLHITLSRLYQQQQQEKNNLNTAVIGRALSPLARCQVINDVIKNRRITITGEDDYASSDLHLRSRSQSPSQLALNVLGNGKRQRQDSDMSTYSVLTMASTRLTPSSSRTNLRAVTLNKQQSSQTLNRLAELRDRLRKSQENLAGPLNDDSFSAVYPNIMSRSKSFGNLRLTAAAPLSGNRPGLGSLLSTNSDAGRSYLSRLNADITPAGASGLNIRNRLIARSVGNLYSTSERNDTLNGNNLLSQPEVPLGAKTERNLAKTIENLKKASNPDLSKFEASEASDVVLEAENEPEHLFPLALSTRNQKGKGAVQKRVERYQPRSRVSRDTTSGESDSNSSEVNGSPLLQTGGTLGQQFTPRRYFTTINGTNRSISCIETMPRQSVLQTRRIFEPLQRHSSSNTQRRVPSYLAQKLASSDIVAPDVGSEEYSQHSTPSSEVVAFQDFAAKTHQSKQMAKHIAECLEQFNTGLDKVLQARQLLETSQELPADDRETMLRLLNQAMRTSLKRMECSDDRYDPDGRHSESPNSLPGQRQCAPVQQLCSTSDGNANFHNITSNIDPAEFFQRHGQQLLALLQQNMAKQN</sequence>
<dbReference type="Pfam" id="PF00400">
    <property type="entry name" value="WD40"/>
    <property type="match status" value="1"/>
</dbReference>
<feature type="region of interest" description="Disordered" evidence="4">
    <location>
        <begin position="1631"/>
        <end position="1656"/>
    </location>
</feature>
<evidence type="ECO:0000256" key="1">
    <source>
        <dbReference type="ARBA" id="ARBA00022574"/>
    </source>
</evidence>
<dbReference type="GO" id="GO:0072686">
    <property type="term" value="C:mitotic spindle"/>
    <property type="evidence" value="ECO:0007669"/>
    <property type="project" value="TreeGrafter"/>
</dbReference>
<dbReference type="InterPro" id="IPR056162">
    <property type="entry name" value="WD40_MABP1-WDR62_2nd"/>
</dbReference>
<feature type="compositionally biased region" description="Polar residues" evidence="4">
    <location>
        <begin position="1450"/>
        <end position="1476"/>
    </location>
</feature>
<dbReference type="InterPro" id="IPR011047">
    <property type="entry name" value="Quinoprotein_ADH-like_sf"/>
</dbReference>
<dbReference type="WBParaSite" id="mrna-Wban_05106">
    <property type="protein sequence ID" value="mrna-Wban_05106"/>
    <property type="gene ID" value="Wban_05106"/>
</dbReference>
<feature type="repeat" description="WD" evidence="3">
    <location>
        <begin position="441"/>
        <end position="474"/>
    </location>
</feature>
<feature type="compositionally biased region" description="Basic and acidic residues" evidence="4">
    <location>
        <begin position="1631"/>
        <end position="1646"/>
    </location>
</feature>
<evidence type="ECO:0000256" key="2">
    <source>
        <dbReference type="ARBA" id="ARBA00022737"/>
    </source>
</evidence>
<organism evidence="6 7">
    <name type="scientific">Wuchereria bancrofti</name>
    <dbReference type="NCBI Taxonomy" id="6293"/>
    <lineage>
        <taxon>Eukaryota</taxon>
        <taxon>Metazoa</taxon>
        <taxon>Ecdysozoa</taxon>
        <taxon>Nematoda</taxon>
        <taxon>Chromadorea</taxon>
        <taxon>Rhabditida</taxon>
        <taxon>Spirurina</taxon>
        <taxon>Spiruromorpha</taxon>
        <taxon>Filarioidea</taxon>
        <taxon>Onchocercidae</taxon>
        <taxon>Wuchereria</taxon>
    </lineage>
</organism>